<reference evidence="2 3" key="1">
    <citation type="submission" date="2019-09" db="EMBL/GenBank/DDBJ databases">
        <title>Report of infection by Mycobacterium simiae a patient suffering from pulmonary tuberculosis.</title>
        <authorList>
            <person name="Mohanty P.S."/>
            <person name="Bansal A.K."/>
            <person name="Singh H."/>
            <person name="Sharma S."/>
            <person name="Patil S.A."/>
            <person name="Upadhaya P."/>
            <person name="Singh P.K."/>
            <person name="Kumar D."/>
            <person name="Kumar S."/>
            <person name="Singh R.K."/>
            <person name="Chaudhary B."/>
        </authorList>
    </citation>
    <scope>NUCLEOTIDE SEQUENCE [LARGE SCALE GENOMIC DNA]</scope>
    <source>
        <strain evidence="2 3">JAL-560-SIM</strain>
    </source>
</reference>
<keyword evidence="1" id="KW-0732">Signal</keyword>
<dbReference type="Proteomes" id="UP000324701">
    <property type="component" value="Unassembled WGS sequence"/>
</dbReference>
<accession>A0A5B1BJM2</accession>
<sequence>MKLHFVTRGLLAGLIGAAALVGGTGVARADPDDGDPDPLPSIIDDFATLLPSLTLDPRERGGAKHDWSGTGMYCQNQFVRCRVHGF</sequence>
<dbReference type="AlphaFoldDB" id="A0A5B1BJM2"/>
<proteinExistence type="predicted"/>
<feature type="signal peptide" evidence="1">
    <location>
        <begin position="1"/>
        <end position="29"/>
    </location>
</feature>
<dbReference type="EMBL" id="VTZN01000126">
    <property type="protein sequence ID" value="KAA1248858.1"/>
    <property type="molecule type" value="Genomic_DNA"/>
</dbReference>
<evidence type="ECO:0000313" key="2">
    <source>
        <dbReference type="EMBL" id="KAA1248858.1"/>
    </source>
</evidence>
<evidence type="ECO:0000313" key="3">
    <source>
        <dbReference type="Proteomes" id="UP000324701"/>
    </source>
</evidence>
<evidence type="ECO:0000256" key="1">
    <source>
        <dbReference type="SAM" id="SignalP"/>
    </source>
</evidence>
<protein>
    <submittedName>
        <fullName evidence="2">Uncharacterized protein</fullName>
    </submittedName>
</protein>
<keyword evidence="3" id="KW-1185">Reference proteome</keyword>
<dbReference type="OrthoDB" id="4752991at2"/>
<comment type="caution">
    <text evidence="2">The sequence shown here is derived from an EMBL/GenBank/DDBJ whole genome shotgun (WGS) entry which is preliminary data.</text>
</comment>
<organism evidence="2 3">
    <name type="scientific">Mycobacterium simiae</name>
    <name type="common">Mycobacterium habana</name>
    <dbReference type="NCBI Taxonomy" id="1784"/>
    <lineage>
        <taxon>Bacteria</taxon>
        <taxon>Bacillati</taxon>
        <taxon>Actinomycetota</taxon>
        <taxon>Actinomycetes</taxon>
        <taxon>Mycobacteriales</taxon>
        <taxon>Mycobacteriaceae</taxon>
        <taxon>Mycobacterium</taxon>
        <taxon>Mycobacterium simiae complex</taxon>
    </lineage>
</organism>
<feature type="chain" id="PRO_5022688613" evidence="1">
    <location>
        <begin position="30"/>
        <end position="86"/>
    </location>
</feature>
<name>A0A5B1BJM2_MYCSI</name>
<gene>
    <name evidence="2" type="ORF">F0Q45_18340</name>
</gene>